<gene>
    <name evidence="3" type="ORF">RBH19_05745</name>
</gene>
<organism evidence="3 4">
    <name type="scientific">Natronospira bacteriovora</name>
    <dbReference type="NCBI Taxonomy" id="3069753"/>
    <lineage>
        <taxon>Bacteria</taxon>
        <taxon>Pseudomonadati</taxon>
        <taxon>Pseudomonadota</taxon>
        <taxon>Gammaproteobacteria</taxon>
        <taxon>Natronospirales</taxon>
        <taxon>Natronospiraceae</taxon>
        <taxon>Natronospira</taxon>
    </lineage>
</organism>
<feature type="signal peptide" evidence="2">
    <location>
        <begin position="1"/>
        <end position="23"/>
    </location>
</feature>
<proteinExistence type="predicted"/>
<evidence type="ECO:0000313" key="4">
    <source>
        <dbReference type="Proteomes" id="UP001239019"/>
    </source>
</evidence>
<sequence>MPASNLTKLCLTLILVSMLAACANFVQDQRARDRQAAIDQAMKDHERCEQEGHSFPSTGYTRCRQSLQDQREARQLHALRLIDPEDPATARDPHHRPTTARGDFRCEEREWGQTRWIDCRTYY</sequence>
<evidence type="ECO:0000313" key="3">
    <source>
        <dbReference type="EMBL" id="MDQ2069367.1"/>
    </source>
</evidence>
<feature type="compositionally biased region" description="Basic and acidic residues" evidence="1">
    <location>
        <begin position="80"/>
        <end position="92"/>
    </location>
</feature>
<evidence type="ECO:0000256" key="2">
    <source>
        <dbReference type="SAM" id="SignalP"/>
    </source>
</evidence>
<name>A0ABU0W5T1_9GAMM</name>
<dbReference type="RefSeq" id="WP_306727868.1">
    <property type="nucleotide sequence ID" value="NZ_JAVDDT010000003.1"/>
</dbReference>
<feature type="region of interest" description="Disordered" evidence="1">
    <location>
        <begin position="80"/>
        <end position="103"/>
    </location>
</feature>
<reference evidence="3 4" key="1">
    <citation type="submission" date="2023-08" db="EMBL/GenBank/DDBJ databases">
        <title>Whole-genome sequencing of halo(alkali)philic microorganisms from hypersaline lakes.</title>
        <authorList>
            <person name="Sorokin D.Y."/>
            <person name="Abbas B."/>
            <person name="Merkel A.Y."/>
        </authorList>
    </citation>
    <scope>NUCLEOTIDE SEQUENCE [LARGE SCALE GENOMIC DNA]</scope>
    <source>
        <strain evidence="3 4">AB-CW4</strain>
    </source>
</reference>
<feature type="chain" id="PRO_5045095351" description="Lipoprotein" evidence="2">
    <location>
        <begin position="24"/>
        <end position="123"/>
    </location>
</feature>
<evidence type="ECO:0008006" key="5">
    <source>
        <dbReference type="Google" id="ProtNLM"/>
    </source>
</evidence>
<evidence type="ECO:0000256" key="1">
    <source>
        <dbReference type="SAM" id="MobiDB-lite"/>
    </source>
</evidence>
<accession>A0ABU0W5T1</accession>
<dbReference type="Proteomes" id="UP001239019">
    <property type="component" value="Unassembled WGS sequence"/>
</dbReference>
<protein>
    <recommendedName>
        <fullName evidence="5">Lipoprotein</fullName>
    </recommendedName>
</protein>
<dbReference type="EMBL" id="JAVDDT010000003">
    <property type="protein sequence ID" value="MDQ2069367.1"/>
    <property type="molecule type" value="Genomic_DNA"/>
</dbReference>
<comment type="caution">
    <text evidence="3">The sequence shown here is derived from an EMBL/GenBank/DDBJ whole genome shotgun (WGS) entry which is preliminary data.</text>
</comment>
<keyword evidence="2" id="KW-0732">Signal</keyword>
<keyword evidence="4" id="KW-1185">Reference proteome</keyword>